<dbReference type="PANTHER" id="PTHR11003:SF334">
    <property type="entry name" value="FI03418P"/>
    <property type="match status" value="1"/>
</dbReference>
<dbReference type="KEGG" id="aplc:110990177"/>
<reference evidence="12" key="1">
    <citation type="submission" date="2025-08" db="UniProtKB">
        <authorList>
            <consortium name="RefSeq"/>
        </authorList>
    </citation>
    <scope>IDENTIFICATION</scope>
</reference>
<dbReference type="InterPro" id="IPR003280">
    <property type="entry name" value="2pore_dom_K_chnl"/>
</dbReference>
<dbReference type="RefSeq" id="XP_022110733.1">
    <property type="nucleotide sequence ID" value="XM_022255041.1"/>
</dbReference>
<keyword evidence="5 8" id="KW-0406">Ion transport</keyword>
<proteinExistence type="inferred from homology"/>
<dbReference type="OrthoDB" id="297496at2759"/>
<evidence type="ECO:0000256" key="3">
    <source>
        <dbReference type="ARBA" id="ARBA00022692"/>
    </source>
</evidence>
<feature type="transmembrane region" description="Helical" evidence="9">
    <location>
        <begin position="242"/>
        <end position="266"/>
    </location>
</feature>
<keyword evidence="2 8" id="KW-0813">Transport</keyword>
<keyword evidence="3 8" id="KW-0812">Transmembrane</keyword>
<dbReference type="GO" id="GO:0022841">
    <property type="term" value="F:potassium ion leak channel activity"/>
    <property type="evidence" value="ECO:0007669"/>
    <property type="project" value="TreeGrafter"/>
</dbReference>
<evidence type="ECO:0000256" key="8">
    <source>
        <dbReference type="RuleBase" id="RU003857"/>
    </source>
</evidence>
<organism evidence="11 12">
    <name type="scientific">Acanthaster planci</name>
    <name type="common">Crown-of-thorns starfish</name>
    <dbReference type="NCBI Taxonomy" id="133434"/>
    <lineage>
        <taxon>Eukaryota</taxon>
        <taxon>Metazoa</taxon>
        <taxon>Echinodermata</taxon>
        <taxon>Eleutherozoa</taxon>
        <taxon>Asterozoa</taxon>
        <taxon>Asteroidea</taxon>
        <taxon>Valvatacea</taxon>
        <taxon>Valvatida</taxon>
        <taxon>Acanthasteridae</taxon>
        <taxon>Acanthaster</taxon>
    </lineage>
</organism>
<dbReference type="Pfam" id="PF07885">
    <property type="entry name" value="Ion_trans_2"/>
    <property type="match status" value="2"/>
</dbReference>
<feature type="transmembrane region" description="Helical" evidence="9">
    <location>
        <begin position="212"/>
        <end position="230"/>
    </location>
</feature>
<evidence type="ECO:0000313" key="11">
    <source>
        <dbReference type="Proteomes" id="UP000694845"/>
    </source>
</evidence>
<dbReference type="GO" id="GO:0015271">
    <property type="term" value="F:outward rectifier potassium channel activity"/>
    <property type="evidence" value="ECO:0007669"/>
    <property type="project" value="TreeGrafter"/>
</dbReference>
<sequence length="432" mass="48493">MKSWQQMLLAWLLFVFYLLAGAFLFRAIELPQERLAGQEFSQTVEEFLQSHPCLSKEELLRFGQLVVEAADSGVYDFAQEKLDDRQVTGVHMEQKGVWDLPNSFFFSATVVTTIGYGDLTPQTSVGRAVCMIYGVIGLPLTAWVIGVIARSLTAYWTKALDRADKILLLCVKFARLRKTIMILITILVLYAILLQVPAVLLGHIENWDVLTGVYYCFITLTTIGFGDLVVGNHPDFSQAAKWTLKMCMVLYVMLGLSLLVALTSAISERANKTVKKSMMPGNSYRIERKQSKKERKRLDMVLENEVALRYVPDLSFARLTESSEDSKVLGADVKDKDTEVEVTIEMHSLGNMKEDVLPYYEEIFADMSASTDTLCINMSMNGSKNGLPARPTEQSLHCTSLDNDNSMQNAGNVSAISRNEYGRVDFHRPSIQ</sequence>
<dbReference type="SUPFAM" id="SSF81324">
    <property type="entry name" value="Voltage-gated potassium channels"/>
    <property type="match status" value="2"/>
</dbReference>
<evidence type="ECO:0000256" key="4">
    <source>
        <dbReference type="ARBA" id="ARBA00022989"/>
    </source>
</evidence>
<dbReference type="Gene3D" id="1.10.287.70">
    <property type="match status" value="1"/>
</dbReference>
<evidence type="ECO:0000256" key="7">
    <source>
        <dbReference type="ARBA" id="ARBA00023303"/>
    </source>
</evidence>
<keyword evidence="6 9" id="KW-0472">Membrane</keyword>
<dbReference type="PANTHER" id="PTHR11003">
    <property type="entry name" value="POTASSIUM CHANNEL, SUBFAMILY K"/>
    <property type="match status" value="1"/>
</dbReference>
<name>A0A8B7ZYY5_ACAPL</name>
<dbReference type="GO" id="GO:0005886">
    <property type="term" value="C:plasma membrane"/>
    <property type="evidence" value="ECO:0007669"/>
    <property type="project" value="TreeGrafter"/>
</dbReference>
<keyword evidence="11" id="KW-1185">Reference proteome</keyword>
<protein>
    <submittedName>
        <fullName evidence="12">Potassium channel subfamily K member 1-like</fullName>
    </submittedName>
</protein>
<keyword evidence="7 8" id="KW-0407">Ion channel</keyword>
<evidence type="ECO:0000256" key="6">
    <source>
        <dbReference type="ARBA" id="ARBA00023136"/>
    </source>
</evidence>
<feature type="domain" description="Potassium channel" evidence="10">
    <location>
        <begin position="188"/>
        <end position="269"/>
    </location>
</feature>
<gene>
    <name evidence="12" type="primary">LOC110990177</name>
</gene>
<dbReference type="OMA" id="AYWTKAL"/>
<dbReference type="GeneID" id="110990177"/>
<comment type="subcellular location">
    <subcellularLocation>
        <location evidence="1">Membrane</location>
        <topology evidence="1">Multi-pass membrane protein</topology>
    </subcellularLocation>
</comment>
<evidence type="ECO:0000256" key="1">
    <source>
        <dbReference type="ARBA" id="ARBA00004141"/>
    </source>
</evidence>
<keyword evidence="4 9" id="KW-1133">Transmembrane helix</keyword>
<dbReference type="GO" id="GO:0030322">
    <property type="term" value="P:stabilization of membrane potential"/>
    <property type="evidence" value="ECO:0007669"/>
    <property type="project" value="TreeGrafter"/>
</dbReference>
<evidence type="ECO:0000256" key="9">
    <source>
        <dbReference type="SAM" id="Phobius"/>
    </source>
</evidence>
<dbReference type="Proteomes" id="UP000694845">
    <property type="component" value="Unplaced"/>
</dbReference>
<evidence type="ECO:0000256" key="5">
    <source>
        <dbReference type="ARBA" id="ARBA00023065"/>
    </source>
</evidence>
<feature type="domain" description="Potassium channel" evidence="10">
    <location>
        <begin position="93"/>
        <end position="153"/>
    </location>
</feature>
<comment type="similarity">
    <text evidence="8">Belongs to the two pore domain potassium channel (TC 1.A.1.8) family.</text>
</comment>
<evidence type="ECO:0000313" key="12">
    <source>
        <dbReference type="RefSeq" id="XP_022110733.1"/>
    </source>
</evidence>
<feature type="transmembrane region" description="Helical" evidence="9">
    <location>
        <begin position="131"/>
        <end position="152"/>
    </location>
</feature>
<dbReference type="InterPro" id="IPR013099">
    <property type="entry name" value="K_chnl_dom"/>
</dbReference>
<dbReference type="AlphaFoldDB" id="A0A8B7ZYY5"/>
<accession>A0A8B7ZYY5</accession>
<evidence type="ECO:0000256" key="2">
    <source>
        <dbReference type="ARBA" id="ARBA00022448"/>
    </source>
</evidence>
<evidence type="ECO:0000259" key="10">
    <source>
        <dbReference type="Pfam" id="PF07885"/>
    </source>
</evidence>
<dbReference type="PRINTS" id="PR01333">
    <property type="entry name" value="2POREKCHANEL"/>
</dbReference>
<feature type="transmembrane region" description="Helical" evidence="9">
    <location>
        <begin position="180"/>
        <end position="200"/>
    </location>
</feature>